<dbReference type="GO" id="GO:0008270">
    <property type="term" value="F:zinc ion binding"/>
    <property type="evidence" value="ECO:0007669"/>
    <property type="project" value="InterPro"/>
</dbReference>
<feature type="compositionally biased region" description="Polar residues" evidence="2">
    <location>
        <begin position="243"/>
        <end position="257"/>
    </location>
</feature>
<dbReference type="PANTHER" id="PTHR31668:SF30">
    <property type="entry name" value="ZN(II)2CYS6 TRANSCRIPTION FACTOR (EUROFUNG)"/>
    <property type="match status" value="1"/>
</dbReference>
<dbReference type="PROSITE" id="PS00463">
    <property type="entry name" value="ZN2_CY6_FUNGAL_1"/>
    <property type="match status" value="1"/>
</dbReference>
<evidence type="ECO:0000313" key="5">
    <source>
        <dbReference type="Proteomes" id="UP000193144"/>
    </source>
</evidence>
<feature type="region of interest" description="Disordered" evidence="2">
    <location>
        <begin position="240"/>
        <end position="259"/>
    </location>
</feature>
<feature type="region of interest" description="Disordered" evidence="2">
    <location>
        <begin position="280"/>
        <end position="299"/>
    </location>
</feature>
<evidence type="ECO:0000256" key="2">
    <source>
        <dbReference type="SAM" id="MobiDB-lite"/>
    </source>
</evidence>
<reference evidence="4 5" key="1">
    <citation type="submission" date="2016-07" db="EMBL/GenBank/DDBJ databases">
        <title>Pervasive Adenine N6-methylation of Active Genes in Fungi.</title>
        <authorList>
            <consortium name="DOE Joint Genome Institute"/>
            <person name="Mondo S.J."/>
            <person name="Dannebaum R.O."/>
            <person name="Kuo R.C."/>
            <person name="Labutti K."/>
            <person name="Haridas S."/>
            <person name="Kuo A."/>
            <person name="Salamov A."/>
            <person name="Ahrendt S.R."/>
            <person name="Lipzen A."/>
            <person name="Sullivan W."/>
            <person name="Andreopoulos W.B."/>
            <person name="Clum A."/>
            <person name="Lindquist E."/>
            <person name="Daum C."/>
            <person name="Ramamoorthy G.K."/>
            <person name="Gryganskyi A."/>
            <person name="Culley D."/>
            <person name="Magnuson J.K."/>
            <person name="James T.Y."/>
            <person name="O'Malley M.A."/>
            <person name="Stajich J.E."/>
            <person name="Spatafora J.W."/>
            <person name="Visel A."/>
            <person name="Grigoriev I.V."/>
        </authorList>
    </citation>
    <scope>NUCLEOTIDE SEQUENCE [LARGE SCALE GENOMIC DNA]</scope>
    <source>
        <strain evidence="4 5">CBS 115471</strain>
    </source>
</reference>
<organism evidence="4 5">
    <name type="scientific">Clohesyomyces aquaticus</name>
    <dbReference type="NCBI Taxonomy" id="1231657"/>
    <lineage>
        <taxon>Eukaryota</taxon>
        <taxon>Fungi</taxon>
        <taxon>Dikarya</taxon>
        <taxon>Ascomycota</taxon>
        <taxon>Pezizomycotina</taxon>
        <taxon>Dothideomycetes</taxon>
        <taxon>Pleosporomycetidae</taxon>
        <taxon>Pleosporales</taxon>
        <taxon>Lindgomycetaceae</taxon>
        <taxon>Clohesyomyces</taxon>
    </lineage>
</organism>
<gene>
    <name evidence="4" type="ORF">BCR34DRAFT_554153</name>
</gene>
<dbReference type="Gene3D" id="4.10.240.10">
    <property type="entry name" value="Zn(2)-C6 fungal-type DNA-binding domain"/>
    <property type="match status" value="1"/>
</dbReference>
<feature type="region of interest" description="Disordered" evidence="2">
    <location>
        <begin position="47"/>
        <end position="107"/>
    </location>
</feature>
<feature type="region of interest" description="Disordered" evidence="2">
    <location>
        <begin position="366"/>
        <end position="395"/>
    </location>
</feature>
<dbReference type="STRING" id="1231657.A0A1Y2A7V2"/>
<evidence type="ECO:0000259" key="3">
    <source>
        <dbReference type="PROSITE" id="PS50048"/>
    </source>
</evidence>
<dbReference type="Proteomes" id="UP000193144">
    <property type="component" value="Unassembled WGS sequence"/>
</dbReference>
<dbReference type="InterPro" id="IPR036864">
    <property type="entry name" value="Zn2-C6_fun-type_DNA-bd_sf"/>
</dbReference>
<dbReference type="InterPro" id="IPR001138">
    <property type="entry name" value="Zn2Cys6_DnaBD"/>
</dbReference>
<dbReference type="SMART" id="SM00066">
    <property type="entry name" value="GAL4"/>
    <property type="match status" value="1"/>
</dbReference>
<dbReference type="AlphaFoldDB" id="A0A1Y2A7V2"/>
<feature type="compositionally biased region" description="Polar residues" evidence="2">
    <location>
        <begin position="71"/>
        <end position="82"/>
    </location>
</feature>
<feature type="domain" description="Zn(2)-C6 fungal-type" evidence="3">
    <location>
        <begin position="11"/>
        <end position="45"/>
    </location>
</feature>
<comment type="caution">
    <text evidence="4">The sequence shown here is derived from an EMBL/GenBank/DDBJ whole genome shotgun (WGS) entry which is preliminary data.</text>
</comment>
<dbReference type="Pfam" id="PF00172">
    <property type="entry name" value="Zn_clus"/>
    <property type="match status" value="1"/>
</dbReference>
<dbReference type="EMBL" id="MCFA01000007">
    <property type="protein sequence ID" value="ORY18400.1"/>
    <property type="molecule type" value="Genomic_DNA"/>
</dbReference>
<feature type="region of interest" description="Disordered" evidence="2">
    <location>
        <begin position="321"/>
        <end position="345"/>
    </location>
</feature>
<dbReference type="GO" id="GO:0000981">
    <property type="term" value="F:DNA-binding transcription factor activity, RNA polymerase II-specific"/>
    <property type="evidence" value="ECO:0007669"/>
    <property type="project" value="InterPro"/>
</dbReference>
<accession>A0A1Y2A7V2</accession>
<dbReference type="SUPFAM" id="SSF57701">
    <property type="entry name" value="Zn2/Cys6 DNA-binding domain"/>
    <property type="match status" value="1"/>
</dbReference>
<evidence type="ECO:0000313" key="4">
    <source>
        <dbReference type="EMBL" id="ORY18400.1"/>
    </source>
</evidence>
<evidence type="ECO:0000256" key="1">
    <source>
        <dbReference type="ARBA" id="ARBA00023242"/>
    </source>
</evidence>
<keyword evidence="1" id="KW-0539">Nucleus</keyword>
<sequence>MAETTTPIRQSCDRCRGQKLRCERDEERDTGACTRCIRLGSQCVYSHSLPKGRPNPYSRSGSGGRSGSRSEQNGYGTDNANRGPTAMKRAGTPITRESVKEASRGDTTANTAFSNAVDTMTSRPQNWGGISGIAAGMEDVGFMDALTSSAGPMPLAAQGLPWLGAWSWNDSCLDDLNALGGGCVFPAQTTAFDEQAAAPPTWSTCSTRGKTGAENASQRGVGLFLEPSFFVETDTLGGKRNDSGINDLTPASDTRGPSSALAQLTQLSLRLHSLHSSSQALAENVSSPSTPFPTGDANFKTRQVPAVDKVVFQTLITRLLQDTGDESPRSGSGSGSGSPQPSSLGGILQEALCATRQLLDTIAISRQQQRNTTSNSPLTPVPTPTSSESSKTGSQQSSPVIRLLITSCHGMLVSIYTAIFTVLQRDVDWLSPARCGELGLENGPLSDMRLVVIVQLCAYLVYRQQQAVDSYVSLNLGAEAASAERNAASNELEGEMRLGLDRLRLALNIR</sequence>
<name>A0A1Y2A7V2_9PLEO</name>
<dbReference type="OrthoDB" id="3946756at2759"/>
<dbReference type="PANTHER" id="PTHR31668">
    <property type="entry name" value="GLUCOSE TRANSPORT TRANSCRIPTION REGULATOR RGT1-RELATED-RELATED"/>
    <property type="match status" value="1"/>
</dbReference>
<protein>
    <recommendedName>
        <fullName evidence="3">Zn(2)-C6 fungal-type domain-containing protein</fullName>
    </recommendedName>
</protein>
<keyword evidence="5" id="KW-1185">Reference proteome</keyword>
<proteinExistence type="predicted"/>
<feature type="compositionally biased region" description="Low complexity" evidence="2">
    <location>
        <begin position="372"/>
        <end position="395"/>
    </location>
</feature>
<dbReference type="InterPro" id="IPR050797">
    <property type="entry name" value="Carb_Metab_Trans_Reg"/>
</dbReference>
<dbReference type="PROSITE" id="PS50048">
    <property type="entry name" value="ZN2_CY6_FUNGAL_2"/>
    <property type="match status" value="1"/>
</dbReference>
<dbReference type="CDD" id="cd00067">
    <property type="entry name" value="GAL4"/>
    <property type="match status" value="1"/>
</dbReference>